<sequence length="330" mass="36158">MRSNEDGREEPVIGHPVSLLTSGYEGNARLCRLIQGSLMDLMAQNSKSPWLGRTHRFYLALPNHLSIHSHQDSLKNPTNLPPKNQGYLESLAKTVNQAIEFSNWNGDRSVGHISTNGRIAALETIQVAAADLTAGTVELAIILAVDSLLDEETLTWLHQSGRLKCDGAPSGLQPGEAGAALLLRLESDADKNNLSSIKLRTPVINNNGTEFDSDQPLNGEGLADALSQVGQKHKHQQNRIWIVSDHNGEYDRATEWGHALLRMRALNQAYAEPIFWYPAAWFGDTNVASLLLAACSVSRAFERRYAVMDTAIIATTSNGKERGAFLLTLN</sequence>
<dbReference type="EMBL" id="LUUI01000098">
    <property type="protein sequence ID" value="OAI16086.1"/>
    <property type="molecule type" value="Genomic_DNA"/>
</dbReference>
<dbReference type="SUPFAM" id="SSF53901">
    <property type="entry name" value="Thiolase-like"/>
    <property type="match status" value="1"/>
</dbReference>
<comment type="caution">
    <text evidence="1">The sequence shown here is derived from an EMBL/GenBank/DDBJ whole genome shotgun (WGS) entry which is preliminary data.</text>
</comment>
<dbReference type="STRING" id="980561.A1359_08700"/>
<name>A0A177NDE9_9GAMM</name>
<gene>
    <name evidence="1" type="ORF">A1359_08700</name>
</gene>
<dbReference type="GO" id="GO:0016746">
    <property type="term" value="F:acyltransferase activity"/>
    <property type="evidence" value="ECO:0007669"/>
    <property type="project" value="InterPro"/>
</dbReference>
<dbReference type="InterPro" id="IPR016039">
    <property type="entry name" value="Thiolase-like"/>
</dbReference>
<proteinExistence type="predicted"/>
<protein>
    <recommendedName>
        <fullName evidence="3">Beta-ketoacyl synthase N-terminal domain-containing protein</fullName>
    </recommendedName>
</protein>
<dbReference type="AlphaFoldDB" id="A0A177NDE9"/>
<evidence type="ECO:0000313" key="1">
    <source>
        <dbReference type="EMBL" id="OAI16086.1"/>
    </source>
</evidence>
<reference evidence="1 2" key="1">
    <citation type="submission" date="2016-03" db="EMBL/GenBank/DDBJ databases">
        <authorList>
            <person name="Ploux O."/>
        </authorList>
    </citation>
    <scope>NUCLEOTIDE SEQUENCE [LARGE SCALE GENOMIC DNA]</scope>
    <source>
        <strain evidence="1 2">R-45370</strain>
    </source>
</reference>
<evidence type="ECO:0008006" key="3">
    <source>
        <dbReference type="Google" id="ProtNLM"/>
    </source>
</evidence>
<accession>A0A177NDE9</accession>
<evidence type="ECO:0000313" key="2">
    <source>
        <dbReference type="Proteomes" id="UP000078476"/>
    </source>
</evidence>
<dbReference type="Gene3D" id="3.40.47.10">
    <property type="match status" value="1"/>
</dbReference>
<dbReference type="Proteomes" id="UP000078476">
    <property type="component" value="Unassembled WGS sequence"/>
</dbReference>
<keyword evidence="2" id="KW-1185">Reference proteome</keyword>
<organism evidence="1 2">
    <name type="scientific">Methylomonas lenta</name>
    <dbReference type="NCBI Taxonomy" id="980561"/>
    <lineage>
        <taxon>Bacteria</taxon>
        <taxon>Pseudomonadati</taxon>
        <taxon>Pseudomonadota</taxon>
        <taxon>Gammaproteobacteria</taxon>
        <taxon>Methylococcales</taxon>
        <taxon>Methylococcaceae</taxon>
        <taxon>Methylomonas</taxon>
    </lineage>
</organism>